<protein>
    <recommendedName>
        <fullName evidence="4">Cell envelope-related transcriptional attenuator domain-containing protein</fullName>
    </recommendedName>
</protein>
<feature type="transmembrane region" description="Helical" evidence="3">
    <location>
        <begin position="33"/>
        <end position="53"/>
    </location>
</feature>
<feature type="domain" description="Cell envelope-related transcriptional attenuator" evidence="4">
    <location>
        <begin position="197"/>
        <end position="373"/>
    </location>
</feature>
<dbReference type="RefSeq" id="WP_188683584.1">
    <property type="nucleotide sequence ID" value="NZ_BMIS01000004.1"/>
</dbReference>
<keyword evidence="6" id="KW-1185">Reference proteome</keyword>
<evidence type="ECO:0000313" key="6">
    <source>
        <dbReference type="Proteomes" id="UP000633136"/>
    </source>
</evidence>
<feature type="transmembrane region" description="Helical" evidence="3">
    <location>
        <begin position="59"/>
        <end position="81"/>
    </location>
</feature>
<evidence type="ECO:0000256" key="3">
    <source>
        <dbReference type="SAM" id="Phobius"/>
    </source>
</evidence>
<sequence>MSIPAITYHRFKTEPDVIRRPRSGSETDRSRRAFLVLLITLLIPGGAQIAFGSRRLGRVALLVTIACWFTLLLGVVLYLFLRGPLLSTLTQPFAMWLGTVVLAALAIGWLILWLDALRLVHFASLAPGMRPVIAVLAVVLMVLTSGGLGYAAKMLNEGRTALGGIFGGGPAIDADEDGRYNFLLLGADAGEGREGLRPDSIHVVSISQATGESIIVSIPRNFQNAQFEEGSPMREVYPEGYNCGDECIINFLYTEVMNEYQHLYPDADDPGAEAMMDAVSGSLDLSVEGYVMVDMDGFEDLIDAMGGVSVESGGWVPYRGVRPDGEWGDAWWEPGEYTFSGEEALAYARSRTYSSDYNRIQRQQCIQQAMMGQFNPQTLLTQFSDLMQAGENLVETNLPQSQLGSFLDLAADAQSHEPQRLTLGAPDFGSSGDLFSTYPDFDEIHERMEELKADEESAEEGIFGSSGAGASASSTAPFGTILMPAPVALTTEPQAQEAVEEDEPPIEETTPPTQPDGSPLTVEYLMEAQDAGQIGVLEEAASSNYECTPL</sequence>
<dbReference type="EMBL" id="BMIS01000004">
    <property type="protein sequence ID" value="GGE65707.1"/>
    <property type="molecule type" value="Genomic_DNA"/>
</dbReference>
<feature type="transmembrane region" description="Helical" evidence="3">
    <location>
        <begin position="93"/>
        <end position="112"/>
    </location>
</feature>
<dbReference type="AlphaFoldDB" id="A0A917ARZ4"/>
<proteinExistence type="inferred from homology"/>
<gene>
    <name evidence="5" type="ORF">GCM10011401_11230</name>
</gene>
<dbReference type="Gene3D" id="3.40.630.190">
    <property type="entry name" value="LCP protein"/>
    <property type="match status" value="1"/>
</dbReference>
<keyword evidence="3" id="KW-1133">Transmembrane helix</keyword>
<keyword evidence="3" id="KW-0812">Transmembrane</keyword>
<comment type="similarity">
    <text evidence="1">Belongs to the LytR/CpsA/Psr (LCP) family.</text>
</comment>
<accession>A0A917ARZ4</accession>
<name>A0A917ARZ4_9MICC</name>
<evidence type="ECO:0000256" key="1">
    <source>
        <dbReference type="ARBA" id="ARBA00006068"/>
    </source>
</evidence>
<evidence type="ECO:0000259" key="4">
    <source>
        <dbReference type="Pfam" id="PF03816"/>
    </source>
</evidence>
<dbReference type="InterPro" id="IPR050922">
    <property type="entry name" value="LytR/CpsA/Psr_CW_biosynth"/>
</dbReference>
<feature type="transmembrane region" description="Helical" evidence="3">
    <location>
        <begin position="132"/>
        <end position="152"/>
    </location>
</feature>
<reference evidence="5" key="2">
    <citation type="submission" date="2020-09" db="EMBL/GenBank/DDBJ databases">
        <authorList>
            <person name="Sun Q."/>
            <person name="Zhou Y."/>
        </authorList>
    </citation>
    <scope>NUCLEOTIDE SEQUENCE</scope>
    <source>
        <strain evidence="5">CGMCC 1.15388</strain>
    </source>
</reference>
<evidence type="ECO:0000313" key="5">
    <source>
        <dbReference type="EMBL" id="GGE65707.1"/>
    </source>
</evidence>
<dbReference type="NCBIfam" id="TIGR00350">
    <property type="entry name" value="lytR_cpsA_psr"/>
    <property type="match status" value="1"/>
</dbReference>
<dbReference type="Proteomes" id="UP000633136">
    <property type="component" value="Unassembled WGS sequence"/>
</dbReference>
<organism evidence="5 6">
    <name type="scientific">Nesterenkonia cremea</name>
    <dbReference type="NCBI Taxonomy" id="1882340"/>
    <lineage>
        <taxon>Bacteria</taxon>
        <taxon>Bacillati</taxon>
        <taxon>Actinomycetota</taxon>
        <taxon>Actinomycetes</taxon>
        <taxon>Micrococcales</taxon>
        <taxon>Micrococcaceae</taxon>
        <taxon>Nesterenkonia</taxon>
    </lineage>
</organism>
<dbReference type="PANTHER" id="PTHR33392:SF6">
    <property type="entry name" value="POLYISOPRENYL-TEICHOIC ACID--PEPTIDOGLYCAN TEICHOIC ACID TRANSFERASE TAGU"/>
    <property type="match status" value="1"/>
</dbReference>
<evidence type="ECO:0000256" key="2">
    <source>
        <dbReference type="SAM" id="MobiDB-lite"/>
    </source>
</evidence>
<dbReference type="PANTHER" id="PTHR33392">
    <property type="entry name" value="POLYISOPRENYL-TEICHOIC ACID--PEPTIDOGLYCAN TEICHOIC ACID TRANSFERASE TAGU"/>
    <property type="match status" value="1"/>
</dbReference>
<keyword evidence="3" id="KW-0472">Membrane</keyword>
<comment type="caution">
    <text evidence="5">The sequence shown here is derived from an EMBL/GenBank/DDBJ whole genome shotgun (WGS) entry which is preliminary data.</text>
</comment>
<feature type="region of interest" description="Disordered" evidence="2">
    <location>
        <begin position="493"/>
        <end position="520"/>
    </location>
</feature>
<reference evidence="5" key="1">
    <citation type="journal article" date="2014" name="Int. J. Syst. Evol. Microbiol.">
        <title>Complete genome sequence of Corynebacterium casei LMG S-19264T (=DSM 44701T), isolated from a smear-ripened cheese.</title>
        <authorList>
            <consortium name="US DOE Joint Genome Institute (JGI-PGF)"/>
            <person name="Walter F."/>
            <person name="Albersmeier A."/>
            <person name="Kalinowski J."/>
            <person name="Ruckert C."/>
        </authorList>
    </citation>
    <scope>NUCLEOTIDE SEQUENCE</scope>
    <source>
        <strain evidence="5">CGMCC 1.15388</strain>
    </source>
</reference>
<dbReference type="Pfam" id="PF03816">
    <property type="entry name" value="LytR_cpsA_psr"/>
    <property type="match status" value="1"/>
</dbReference>
<dbReference type="InterPro" id="IPR004474">
    <property type="entry name" value="LytR_CpsA_psr"/>
</dbReference>